<dbReference type="PANTHER" id="PTHR47955:SF15">
    <property type="entry name" value="CYTOCHROME P450 71A2-LIKE"/>
    <property type="match status" value="1"/>
</dbReference>
<dbReference type="PRINTS" id="PR00385">
    <property type="entry name" value="P450"/>
</dbReference>
<evidence type="ECO:0000256" key="2">
    <source>
        <dbReference type="ARBA" id="ARBA00022723"/>
    </source>
</evidence>
<keyword evidence="5" id="KW-0560">Oxidoreductase</keyword>
<dbReference type="SUPFAM" id="SSF48264">
    <property type="entry name" value="Cytochrome P450"/>
    <property type="match status" value="1"/>
</dbReference>
<sequence>MGAGEPPILSVISLLIIYTKRSEGERTAVCAASMDLSPFLALLPIALLSLVFFFSTGRRATLSHGDGRRSLPPSPPGFPLVGHLPLLGSLPHRTLRAMAGTHGPVMLLRLGRVPIVVASSAAAAQEAMKARDVAFSGRYRGPMVERLFYGCDMAFAPYGEHWRQARRVCVLHLLSQRCVLSFRRVRQQETAALLDRVRGAAGLGDAVNLSHLLVVYSSVVLLRAAFGFGNDDSSSGFDGEGKILRKLLVEAEELLGLGTLGEVVPWLAWVDSVRGVDAKATRTFDALDGFLERGIADHRTRRRGGRREGDGGDDDDSRRSFVSVLLDVEEEEEAGGVRFDTVAVKAIILDMFLAGSSTTASIVEWAMAELINHPDEMRKLQEEIRTTIHDGSDNQITEDHLGNLCRLKPVLKETLRLHMPSPLVMRETVEDTELLGYHVPACTRVIIDVGAIARDPATWERAEEFLPERWFGDNGGGPLVAAAGPEFTFLPFGGGRRGCPGAGFGMASVDLVLTSLLYHFDWELPAGGASMVDMEEVGGLAVRLKKPLCLVAKPWSP</sequence>
<dbReference type="EMBL" id="OZ075114">
    <property type="protein sequence ID" value="CAL5058952.1"/>
    <property type="molecule type" value="Genomic_DNA"/>
</dbReference>
<dbReference type="InterPro" id="IPR001128">
    <property type="entry name" value="Cyt_P450"/>
</dbReference>
<dbReference type="PROSITE" id="PS00086">
    <property type="entry name" value="CYTOCHROME_P450"/>
    <property type="match status" value="1"/>
</dbReference>
<protein>
    <recommendedName>
        <fullName evidence="8">Cytochrome P450 71A1</fullName>
    </recommendedName>
</protein>
<dbReference type="InterPro" id="IPR002401">
    <property type="entry name" value="Cyt_P450_E_grp-I"/>
</dbReference>
<dbReference type="PRINTS" id="PR00463">
    <property type="entry name" value="EP450I"/>
</dbReference>
<dbReference type="Pfam" id="PF00067">
    <property type="entry name" value="p450"/>
    <property type="match status" value="1"/>
</dbReference>
<evidence type="ECO:0008006" key="8">
    <source>
        <dbReference type="Google" id="ProtNLM"/>
    </source>
</evidence>
<evidence type="ECO:0000256" key="4">
    <source>
        <dbReference type="PIRSR" id="PIRSR602401-1"/>
    </source>
</evidence>
<organism evidence="6 7">
    <name type="scientific">Urochloa decumbens</name>
    <dbReference type="NCBI Taxonomy" id="240449"/>
    <lineage>
        <taxon>Eukaryota</taxon>
        <taxon>Viridiplantae</taxon>
        <taxon>Streptophyta</taxon>
        <taxon>Embryophyta</taxon>
        <taxon>Tracheophyta</taxon>
        <taxon>Spermatophyta</taxon>
        <taxon>Magnoliopsida</taxon>
        <taxon>Liliopsida</taxon>
        <taxon>Poales</taxon>
        <taxon>Poaceae</taxon>
        <taxon>PACMAD clade</taxon>
        <taxon>Panicoideae</taxon>
        <taxon>Panicodae</taxon>
        <taxon>Paniceae</taxon>
        <taxon>Melinidinae</taxon>
        <taxon>Urochloa</taxon>
    </lineage>
</organism>
<dbReference type="Gene3D" id="1.10.630.10">
    <property type="entry name" value="Cytochrome P450"/>
    <property type="match status" value="1"/>
</dbReference>
<accession>A0ABC9ELM2</accession>
<dbReference type="PANTHER" id="PTHR47955">
    <property type="entry name" value="CYTOCHROME P450 FAMILY 71 PROTEIN"/>
    <property type="match status" value="1"/>
</dbReference>
<keyword evidence="7" id="KW-1185">Reference proteome</keyword>
<dbReference type="Proteomes" id="UP001497457">
    <property type="component" value="Chromosome 4rd"/>
</dbReference>
<keyword evidence="4 5" id="KW-0349">Heme</keyword>
<name>A0ABC9ELM2_9POAL</name>
<proteinExistence type="inferred from homology"/>
<evidence type="ECO:0000313" key="7">
    <source>
        <dbReference type="Proteomes" id="UP001497457"/>
    </source>
</evidence>
<evidence type="ECO:0000256" key="1">
    <source>
        <dbReference type="ARBA" id="ARBA00010617"/>
    </source>
</evidence>
<reference evidence="6" key="1">
    <citation type="submission" date="2024-10" db="EMBL/GenBank/DDBJ databases">
        <authorList>
            <person name="Ryan C."/>
        </authorList>
    </citation>
    <scope>NUCLEOTIDE SEQUENCE [LARGE SCALE GENOMIC DNA]</scope>
</reference>
<gene>
    <name evidence="6" type="ORF">URODEC1_LOCUS96399</name>
</gene>
<evidence type="ECO:0000256" key="5">
    <source>
        <dbReference type="RuleBase" id="RU000461"/>
    </source>
</evidence>
<dbReference type="GO" id="GO:0046872">
    <property type="term" value="F:metal ion binding"/>
    <property type="evidence" value="ECO:0007669"/>
    <property type="project" value="UniProtKB-KW"/>
</dbReference>
<keyword evidence="5" id="KW-0503">Monooxygenase</keyword>
<evidence type="ECO:0000256" key="3">
    <source>
        <dbReference type="ARBA" id="ARBA00023004"/>
    </source>
</evidence>
<comment type="similarity">
    <text evidence="1 5">Belongs to the cytochrome P450 family.</text>
</comment>
<comment type="cofactor">
    <cofactor evidence="4">
        <name>heme</name>
        <dbReference type="ChEBI" id="CHEBI:30413"/>
    </cofactor>
</comment>
<keyword evidence="2 4" id="KW-0479">Metal-binding</keyword>
<feature type="binding site" description="axial binding residue" evidence="4">
    <location>
        <position position="499"/>
    </location>
    <ligand>
        <name>heme</name>
        <dbReference type="ChEBI" id="CHEBI:30413"/>
    </ligand>
    <ligandPart>
        <name>Fe</name>
        <dbReference type="ChEBI" id="CHEBI:18248"/>
    </ligandPart>
</feature>
<evidence type="ECO:0000313" key="6">
    <source>
        <dbReference type="EMBL" id="CAL5058952.1"/>
    </source>
</evidence>
<dbReference type="InterPro" id="IPR036396">
    <property type="entry name" value="Cyt_P450_sf"/>
</dbReference>
<dbReference type="GO" id="GO:0004497">
    <property type="term" value="F:monooxygenase activity"/>
    <property type="evidence" value="ECO:0007669"/>
    <property type="project" value="UniProtKB-KW"/>
</dbReference>
<dbReference type="AlphaFoldDB" id="A0ABC9ELM2"/>
<dbReference type="InterPro" id="IPR017972">
    <property type="entry name" value="Cyt_P450_CS"/>
</dbReference>
<keyword evidence="3 4" id="KW-0408">Iron</keyword>